<evidence type="ECO:0000256" key="3">
    <source>
        <dbReference type="ARBA" id="ARBA00022729"/>
    </source>
</evidence>
<evidence type="ECO:0000256" key="1">
    <source>
        <dbReference type="ARBA" id="ARBA00004442"/>
    </source>
</evidence>
<dbReference type="PROSITE" id="PS51257">
    <property type="entry name" value="PROKAR_LIPOPROTEIN"/>
    <property type="match status" value="1"/>
</dbReference>
<name>A0A7L4ZKP7_9FLAO</name>
<evidence type="ECO:0000256" key="4">
    <source>
        <dbReference type="ARBA" id="ARBA00023136"/>
    </source>
</evidence>
<keyword evidence="3" id="KW-0732">Signal</keyword>
<dbReference type="Proteomes" id="UP000464657">
    <property type="component" value="Chromosome"/>
</dbReference>
<dbReference type="EMBL" id="CP019288">
    <property type="protein sequence ID" value="QHI37283.1"/>
    <property type="molecule type" value="Genomic_DNA"/>
</dbReference>
<evidence type="ECO:0000259" key="6">
    <source>
        <dbReference type="Pfam" id="PF07980"/>
    </source>
</evidence>
<keyword evidence="8" id="KW-1185">Reference proteome</keyword>
<dbReference type="Pfam" id="PF07980">
    <property type="entry name" value="SusD_RagB"/>
    <property type="match status" value="1"/>
</dbReference>
<dbReference type="InterPro" id="IPR011990">
    <property type="entry name" value="TPR-like_helical_dom_sf"/>
</dbReference>
<evidence type="ECO:0000313" key="7">
    <source>
        <dbReference type="EMBL" id="QHI37283.1"/>
    </source>
</evidence>
<dbReference type="Gene3D" id="1.25.40.390">
    <property type="match status" value="1"/>
</dbReference>
<dbReference type="RefSeq" id="WP_160129924.1">
    <property type="nucleotide sequence ID" value="NZ_CP019288.1"/>
</dbReference>
<reference evidence="7 8" key="1">
    <citation type="journal article" date="2013" name="Int. J. Syst. Evol. Microbiol.">
        <title>Kordia antarctica sp. nov., isolated from Antarctic seawater.</title>
        <authorList>
            <person name="Baek K."/>
            <person name="Choi A."/>
            <person name="Kang I."/>
            <person name="Lee K."/>
            <person name="Cho J.C."/>
        </authorList>
    </citation>
    <scope>NUCLEOTIDE SEQUENCE [LARGE SCALE GENOMIC DNA]</scope>
    <source>
        <strain evidence="7 8">IMCC3317</strain>
    </source>
</reference>
<organism evidence="7 8">
    <name type="scientific">Kordia antarctica</name>
    <dbReference type="NCBI Taxonomy" id="1218801"/>
    <lineage>
        <taxon>Bacteria</taxon>
        <taxon>Pseudomonadati</taxon>
        <taxon>Bacteroidota</taxon>
        <taxon>Flavobacteriia</taxon>
        <taxon>Flavobacteriales</taxon>
        <taxon>Flavobacteriaceae</taxon>
        <taxon>Kordia</taxon>
    </lineage>
</organism>
<dbReference type="GO" id="GO:0009279">
    <property type="term" value="C:cell outer membrane"/>
    <property type="evidence" value="ECO:0007669"/>
    <property type="project" value="UniProtKB-SubCell"/>
</dbReference>
<evidence type="ECO:0000256" key="5">
    <source>
        <dbReference type="ARBA" id="ARBA00023237"/>
    </source>
</evidence>
<evidence type="ECO:0000313" key="8">
    <source>
        <dbReference type="Proteomes" id="UP000464657"/>
    </source>
</evidence>
<sequence>MKKNNLYIFLFALGSLLLFSCEVEEFPNLNGADVDTIASNMSRGDLQDIAGGVQSSMRTRIGTYFDDVGVIGREFYRFSSSDPRFTSDLLGGGSSTLDNNTFYTTGPWGARYVNIKGTNIILEGIVNSTADFSTEEKNATTGFAKTIQAYELLLNLNLMYGNGIRLDVNDPDNLGPVVGKDAALQGIRDLLVSGASDLGNGGSDFPFSLTTGFAGFDTPSEFLKFNNALAARVAAYQEDYPAVLTFLNASFYNITGDLNTGVSYVFSTGAGDITNPMFFPLDASTAGVRIAQPSFVTDAEAGDTRLSKVALRPSGALTLDNLTGSYDVMVYTSNSDAIPIIRNEELLLLYAEANMNTAPVQAVLAIDAVRSGASLVPYTGGTSPSQLLTEILKQRRYSLFGEGHRWIDMRRFNKLAELPIDRAEDDVWIEFPIPLNENQ</sequence>
<dbReference type="SUPFAM" id="SSF48452">
    <property type="entry name" value="TPR-like"/>
    <property type="match status" value="1"/>
</dbReference>
<dbReference type="KEGG" id="kan:IMCC3317_26620"/>
<comment type="similarity">
    <text evidence="2">Belongs to the SusD family.</text>
</comment>
<keyword evidence="4" id="KW-0472">Membrane</keyword>
<dbReference type="AlphaFoldDB" id="A0A7L4ZKP7"/>
<evidence type="ECO:0000256" key="2">
    <source>
        <dbReference type="ARBA" id="ARBA00006275"/>
    </source>
</evidence>
<dbReference type="InterPro" id="IPR012944">
    <property type="entry name" value="SusD_RagB_dom"/>
</dbReference>
<comment type="subcellular location">
    <subcellularLocation>
        <location evidence="1">Cell outer membrane</location>
    </subcellularLocation>
</comment>
<gene>
    <name evidence="7" type="ORF">IMCC3317_26620</name>
</gene>
<proteinExistence type="inferred from homology"/>
<accession>A0A7L4ZKP7</accession>
<protein>
    <recommendedName>
        <fullName evidence="6">RagB/SusD domain-containing protein</fullName>
    </recommendedName>
</protein>
<feature type="domain" description="RagB/SusD" evidence="6">
    <location>
        <begin position="333"/>
        <end position="414"/>
    </location>
</feature>
<dbReference type="CDD" id="cd08977">
    <property type="entry name" value="SusD"/>
    <property type="match status" value="1"/>
</dbReference>
<keyword evidence="5" id="KW-0998">Cell outer membrane</keyword>
<dbReference type="OrthoDB" id="9794888at2"/>